<dbReference type="OrthoDB" id="5419216at2"/>
<proteinExistence type="predicted"/>
<gene>
    <name evidence="1" type="ORF">PB1_02525</name>
</gene>
<dbReference type="AlphaFoldDB" id="I3E5K7"/>
<dbReference type="PATRIC" id="fig|997296.3.peg.562"/>
<evidence type="ECO:0008006" key="3">
    <source>
        <dbReference type="Google" id="ProtNLM"/>
    </source>
</evidence>
<evidence type="ECO:0000313" key="1">
    <source>
        <dbReference type="EMBL" id="EIJ81778.1"/>
    </source>
</evidence>
<comment type="caution">
    <text evidence="1">The sequence shown here is derived from an EMBL/GenBank/DDBJ whole genome shotgun (WGS) entry which is preliminary data.</text>
</comment>
<dbReference type="STRING" id="997296.PB1_02525"/>
<keyword evidence="2" id="KW-1185">Reference proteome</keyword>
<reference evidence="1 2" key="1">
    <citation type="journal article" date="2012" name="Appl. Environ. Microbiol.">
        <title>Genome Sequence of Thermotolerant Bacillus methanolicus: Features and Regulation Related to Methylotrophy and Production of L-Lysine and L-Glutamate from Methanol.</title>
        <authorList>
            <person name="Heggeset T.M."/>
            <person name="Krog A."/>
            <person name="Balzer S."/>
            <person name="Wentzel A."/>
            <person name="Ellingsen T.E."/>
            <person name="Brautaset T."/>
        </authorList>
    </citation>
    <scope>NUCLEOTIDE SEQUENCE [LARGE SCALE GENOMIC DNA]</scope>
    <source>
        <strain evidence="1 2">PB1</strain>
    </source>
</reference>
<accession>I3E5K7</accession>
<dbReference type="eggNOG" id="COG5055">
    <property type="taxonomic scope" value="Bacteria"/>
</dbReference>
<name>I3E5K7_BACMT</name>
<organism evidence="1 2">
    <name type="scientific">Bacillus methanolicus PB1</name>
    <dbReference type="NCBI Taxonomy" id="997296"/>
    <lineage>
        <taxon>Bacteria</taxon>
        <taxon>Bacillati</taxon>
        <taxon>Bacillota</taxon>
        <taxon>Bacilli</taxon>
        <taxon>Bacillales</taxon>
        <taxon>Bacillaceae</taxon>
        <taxon>Bacillus</taxon>
    </lineage>
</organism>
<dbReference type="Proteomes" id="UP000010523">
    <property type="component" value="Unassembled WGS sequence"/>
</dbReference>
<dbReference type="EMBL" id="AFEU01000001">
    <property type="protein sequence ID" value="EIJ81778.1"/>
    <property type="molecule type" value="Genomic_DNA"/>
</dbReference>
<dbReference type="RefSeq" id="WP_003350526.1">
    <property type="nucleotide sequence ID" value="NZ_AFEU01000001.1"/>
</dbReference>
<evidence type="ECO:0000313" key="2">
    <source>
        <dbReference type="Proteomes" id="UP000010523"/>
    </source>
</evidence>
<sequence>MDYNRLTRPFEPSQIRERQGKKNMIYRYVPVYHIEERLMELPPGSWSFVVKDHFEKNGEIAVLGSLTINGTTREAWGSSALEGKTLGDCMKSASALSLTKCASLFGVPCVFRETSISQQQRPQQQYQQPQQRQQEIKNVQYACMDCGSIISEAEVNFSKKYADTFFGKTLCRECQQFYRNNQIRRVK</sequence>
<protein>
    <recommendedName>
        <fullName evidence="3">Rad52/22 double-strand break repair protein</fullName>
    </recommendedName>
</protein>